<evidence type="ECO:0000313" key="1">
    <source>
        <dbReference type="EMBL" id="TFF10532.1"/>
    </source>
</evidence>
<protein>
    <submittedName>
        <fullName evidence="1">Uncharacterized protein</fullName>
    </submittedName>
</protein>
<comment type="caution">
    <text evidence="1">The sequence shown here is derived from an EMBL/GenBank/DDBJ whole genome shotgun (WGS) entry which is preliminary data.</text>
</comment>
<dbReference type="RefSeq" id="WP_061268594.1">
    <property type="nucleotide sequence ID" value="NZ_SOZH01000006.1"/>
</dbReference>
<dbReference type="AlphaFoldDB" id="A0A4Y8R1F8"/>
<dbReference type="GeneID" id="95685247"/>
<sequence length="107" mass="12154">MTTRTVEQFALQSASDGNDVRVTTDGAQIHRWDDRHYAPPIVLDVDDEDLNRFLDAVAEDVEVLWPGREPRWAGFALLMTHIDELLRTRETPPARLGFDEAGQLRAP</sequence>
<dbReference type="Proteomes" id="UP000298003">
    <property type="component" value="Unassembled WGS sequence"/>
</dbReference>
<accession>A0A4Y8R1F8</accession>
<gene>
    <name evidence="1" type="ORF">E1O70_12175</name>
</gene>
<reference evidence="1 2" key="1">
    <citation type="submission" date="2019-03" db="EMBL/GenBank/DDBJ databases">
        <title>Cellulosimicrobium funkei JCM14302 Assembly.</title>
        <authorList>
            <person name="Dou T."/>
        </authorList>
    </citation>
    <scope>NUCLEOTIDE SEQUENCE [LARGE SCALE GENOMIC DNA]</scope>
    <source>
        <strain evidence="1 2">JCM 14302</strain>
    </source>
</reference>
<dbReference type="EMBL" id="SOZH01000006">
    <property type="protein sequence ID" value="TFF10532.1"/>
    <property type="molecule type" value="Genomic_DNA"/>
</dbReference>
<name>A0A4Y8R1F8_9MICO</name>
<organism evidence="1 2">
    <name type="scientific">Cellulosimicrobium funkei</name>
    <dbReference type="NCBI Taxonomy" id="264251"/>
    <lineage>
        <taxon>Bacteria</taxon>
        <taxon>Bacillati</taxon>
        <taxon>Actinomycetota</taxon>
        <taxon>Actinomycetes</taxon>
        <taxon>Micrococcales</taxon>
        <taxon>Promicromonosporaceae</taxon>
        <taxon>Cellulosimicrobium</taxon>
    </lineage>
</organism>
<proteinExistence type="predicted"/>
<keyword evidence="2" id="KW-1185">Reference proteome</keyword>
<evidence type="ECO:0000313" key="2">
    <source>
        <dbReference type="Proteomes" id="UP000298003"/>
    </source>
</evidence>